<evidence type="ECO:0000313" key="4">
    <source>
        <dbReference type="Proteomes" id="UP000475532"/>
    </source>
</evidence>
<dbReference type="RefSeq" id="WP_163064702.1">
    <property type="nucleotide sequence ID" value="NZ_JAAGLI010001265.1"/>
</dbReference>
<dbReference type="PANTHER" id="PTHR33221">
    <property type="entry name" value="WINGED HELIX-TURN-HELIX TRANSCRIPTIONAL REGULATOR, RRF2 FAMILY"/>
    <property type="match status" value="1"/>
</dbReference>
<name>A0A6L9QX37_9ACTN</name>
<sequence>MYLTQSTDLALRALMLLGARDERRSAADLADRLGVAPQHMAKIVQRLRGHGFVKTSRGRGGGVVLASGTPDLPVGEIVRALEGPGEAVDCDHPPCPLRGGCRLRGALRTAQEAFLASLNGVRLRELVTDPPEPVLLSLALPAHAAASPAQEGP</sequence>
<dbReference type="InterPro" id="IPR000944">
    <property type="entry name" value="Tscrpt_reg_Rrf2"/>
</dbReference>
<dbReference type="InterPro" id="IPR036390">
    <property type="entry name" value="WH_DNA-bd_sf"/>
</dbReference>
<accession>A0A6L9QX37</accession>
<proteinExistence type="predicted"/>
<evidence type="ECO:0000256" key="2">
    <source>
        <dbReference type="ARBA" id="ARBA00034078"/>
    </source>
</evidence>
<dbReference type="AlphaFoldDB" id="A0A6L9QX37"/>
<dbReference type="Gene3D" id="1.10.10.10">
    <property type="entry name" value="Winged helix-like DNA-binding domain superfamily/Winged helix DNA-binding domain"/>
    <property type="match status" value="1"/>
</dbReference>
<dbReference type="GO" id="GO:0005829">
    <property type="term" value="C:cytosol"/>
    <property type="evidence" value="ECO:0007669"/>
    <property type="project" value="TreeGrafter"/>
</dbReference>
<protein>
    <submittedName>
        <fullName evidence="3">Rrf2 family transcriptional regulator</fullName>
    </submittedName>
</protein>
<dbReference type="Proteomes" id="UP000475532">
    <property type="component" value="Unassembled WGS sequence"/>
</dbReference>
<comment type="cofactor">
    <cofactor evidence="2">
        <name>[2Fe-2S] cluster</name>
        <dbReference type="ChEBI" id="CHEBI:190135"/>
    </cofactor>
</comment>
<evidence type="ECO:0000313" key="3">
    <source>
        <dbReference type="EMBL" id="NEA30047.1"/>
    </source>
</evidence>
<dbReference type="EMBL" id="JAAGLI010001265">
    <property type="protein sequence ID" value="NEA30047.1"/>
    <property type="molecule type" value="Genomic_DNA"/>
</dbReference>
<dbReference type="GO" id="GO:0003677">
    <property type="term" value="F:DNA binding"/>
    <property type="evidence" value="ECO:0007669"/>
    <property type="project" value="UniProtKB-KW"/>
</dbReference>
<dbReference type="PANTHER" id="PTHR33221:SF4">
    <property type="entry name" value="HTH-TYPE TRANSCRIPTIONAL REPRESSOR NSRR"/>
    <property type="match status" value="1"/>
</dbReference>
<dbReference type="PROSITE" id="PS51197">
    <property type="entry name" value="HTH_RRF2_2"/>
    <property type="match status" value="1"/>
</dbReference>
<organism evidence="3 4">
    <name type="scientific">Actinomadura bangladeshensis</name>
    <dbReference type="NCBI Taxonomy" id="453573"/>
    <lineage>
        <taxon>Bacteria</taxon>
        <taxon>Bacillati</taxon>
        <taxon>Actinomycetota</taxon>
        <taxon>Actinomycetes</taxon>
        <taxon>Streptosporangiales</taxon>
        <taxon>Thermomonosporaceae</taxon>
        <taxon>Actinomadura</taxon>
    </lineage>
</organism>
<dbReference type="InterPro" id="IPR036388">
    <property type="entry name" value="WH-like_DNA-bd_sf"/>
</dbReference>
<evidence type="ECO:0000256" key="1">
    <source>
        <dbReference type="ARBA" id="ARBA00023125"/>
    </source>
</evidence>
<dbReference type="Pfam" id="PF02082">
    <property type="entry name" value="Rrf2"/>
    <property type="match status" value="1"/>
</dbReference>
<reference evidence="3 4" key="1">
    <citation type="submission" date="2020-01" db="EMBL/GenBank/DDBJ databases">
        <title>Insect and environment-associated Actinomycetes.</title>
        <authorList>
            <person name="Currrie C."/>
            <person name="Chevrette M."/>
            <person name="Carlson C."/>
            <person name="Stubbendieck R."/>
            <person name="Wendt-Pienkowski E."/>
        </authorList>
    </citation>
    <scope>NUCLEOTIDE SEQUENCE [LARGE SCALE GENOMIC DNA]</scope>
    <source>
        <strain evidence="3 4">SID10258</strain>
    </source>
</reference>
<keyword evidence="1" id="KW-0238">DNA-binding</keyword>
<dbReference type="SUPFAM" id="SSF46785">
    <property type="entry name" value="Winged helix' DNA-binding domain"/>
    <property type="match status" value="1"/>
</dbReference>
<gene>
    <name evidence="3" type="ORF">G3I70_47255</name>
</gene>
<dbReference type="GO" id="GO:0003700">
    <property type="term" value="F:DNA-binding transcription factor activity"/>
    <property type="evidence" value="ECO:0007669"/>
    <property type="project" value="TreeGrafter"/>
</dbReference>
<comment type="caution">
    <text evidence="3">The sequence shown here is derived from an EMBL/GenBank/DDBJ whole genome shotgun (WGS) entry which is preliminary data.</text>
</comment>
<dbReference type="NCBIfam" id="TIGR00738">
    <property type="entry name" value="rrf2_super"/>
    <property type="match status" value="1"/>
</dbReference>